<organism evidence="8 9">
    <name type="scientific">Actinomadura fulvescens</name>
    <dbReference type="NCBI Taxonomy" id="46160"/>
    <lineage>
        <taxon>Bacteria</taxon>
        <taxon>Bacillati</taxon>
        <taxon>Actinomycetota</taxon>
        <taxon>Actinomycetes</taxon>
        <taxon>Streptosporangiales</taxon>
        <taxon>Thermomonosporaceae</taxon>
        <taxon>Actinomadura</taxon>
    </lineage>
</organism>
<gene>
    <name evidence="8" type="ORF">GCM10010411_68480</name>
</gene>
<feature type="transmembrane region" description="Helical" evidence="6">
    <location>
        <begin position="496"/>
        <end position="516"/>
    </location>
</feature>
<dbReference type="Proteomes" id="UP001501509">
    <property type="component" value="Unassembled WGS sequence"/>
</dbReference>
<keyword evidence="4 6" id="KW-0472">Membrane</keyword>
<feature type="transmembrane region" description="Helical" evidence="6">
    <location>
        <begin position="537"/>
        <end position="560"/>
    </location>
</feature>
<comment type="caution">
    <text evidence="8">The sequence shown here is derived from an EMBL/GenBank/DDBJ whole genome shotgun (WGS) entry which is preliminary data.</text>
</comment>
<evidence type="ECO:0000313" key="9">
    <source>
        <dbReference type="Proteomes" id="UP001501509"/>
    </source>
</evidence>
<keyword evidence="3 6" id="KW-1133">Transmembrane helix</keyword>
<dbReference type="RefSeq" id="WP_344546629.1">
    <property type="nucleotide sequence ID" value="NZ_BAAATD010000011.1"/>
</dbReference>
<evidence type="ECO:0000256" key="4">
    <source>
        <dbReference type="ARBA" id="ARBA00023136"/>
    </source>
</evidence>
<dbReference type="InterPro" id="IPR013525">
    <property type="entry name" value="ABC2_TM"/>
</dbReference>
<name>A0ABP6CKK5_9ACTN</name>
<feature type="coiled-coil region" evidence="5">
    <location>
        <begin position="348"/>
        <end position="375"/>
    </location>
</feature>
<dbReference type="NCBIfam" id="TIGR03062">
    <property type="entry name" value="pip_yhgE_Cterm"/>
    <property type="match status" value="1"/>
</dbReference>
<sequence length="691" mass="72439">MRLPALTSGALELRRFGRNRLTRVAVAGLVLLPLLYAGLYLWSFWDPYARLSHVPVALVVDDKPVTANGKTVHAGADLADELRKRKVFDWHTVGQDAADDGVRSGKYYLALTIPSDFSSRIASPSRSGAPQAAALRLRLNDANNYVVGTLAQAAFKEVSTAAGSDAVRGYLDQIFVSFGKLHGELGKAANGAGQLADGSGKAHDGAGKLAGGLGKAHSAGEQLTSGLGTLHDGTGQLADGSRQVSDGMSQLTAAVDRAAEAVVPLLRENAPQIRSAALLVAKGADRLADAAGTLPARSSEAVRDAEKARAELDRHLAAHPEIPADVRHRLTRAAEQVVSVARQVDRYVQAHTADLRKLAADAREAERLAREVAANAPTLADRIEAARRNVDRLNGGARQVASGAARIDAGTGKAFTGTSELTSGLGRLSEGAVTLDTALLQISEGSGELARGLKDGAKRVPSYGEDERGDRAEIMSSPVRLASATDNKAPNYGTGFAPFFVPLALWVGGMVIYMMLRPLNPRALAGTAPGWRVALAGWLPAAAIGVAQAGVVLAVLRFGLGLEAEHWAGLIAFLALASAAFLAVIQWVNARFGPVGRVLALALLMVQLTSAAGTYPIETSPGFFQAVQPFLPMPWVVSAVRHLIGGGDLTAVWQGGAVLVAFLAGGLALTALAARHNRVWTIERLHPVLRL</sequence>
<proteinExistence type="predicted"/>
<evidence type="ECO:0000256" key="2">
    <source>
        <dbReference type="ARBA" id="ARBA00022692"/>
    </source>
</evidence>
<dbReference type="PANTHER" id="PTHR43077">
    <property type="entry name" value="TRANSPORT PERMEASE YVFS-RELATED"/>
    <property type="match status" value="1"/>
</dbReference>
<keyword evidence="2 6" id="KW-0812">Transmembrane</keyword>
<feature type="transmembrane region" description="Helical" evidence="6">
    <location>
        <begin position="566"/>
        <end position="588"/>
    </location>
</feature>
<evidence type="ECO:0000256" key="3">
    <source>
        <dbReference type="ARBA" id="ARBA00022989"/>
    </source>
</evidence>
<accession>A0ABP6CKK5</accession>
<dbReference type="NCBIfam" id="TIGR03057">
    <property type="entry name" value="xxxLxxG_by_4"/>
    <property type="match status" value="2"/>
</dbReference>
<evidence type="ECO:0000313" key="8">
    <source>
        <dbReference type="EMBL" id="GAA2622727.1"/>
    </source>
</evidence>
<dbReference type="PANTHER" id="PTHR43077:SF5">
    <property type="entry name" value="PHAGE INFECTION PROTEIN"/>
    <property type="match status" value="1"/>
</dbReference>
<dbReference type="SUPFAM" id="SSF58104">
    <property type="entry name" value="Methyl-accepting chemotaxis protein (MCP) signaling domain"/>
    <property type="match status" value="1"/>
</dbReference>
<feature type="transmembrane region" description="Helical" evidence="6">
    <location>
        <begin position="21"/>
        <end position="45"/>
    </location>
</feature>
<evidence type="ECO:0000256" key="5">
    <source>
        <dbReference type="SAM" id="Coils"/>
    </source>
</evidence>
<dbReference type="EMBL" id="BAAATD010000011">
    <property type="protein sequence ID" value="GAA2622727.1"/>
    <property type="molecule type" value="Genomic_DNA"/>
</dbReference>
<feature type="domain" description="ABC-2 type transporter transmembrane" evidence="7">
    <location>
        <begin position="474"/>
        <end position="671"/>
    </location>
</feature>
<evidence type="ECO:0000259" key="7">
    <source>
        <dbReference type="Pfam" id="PF12698"/>
    </source>
</evidence>
<dbReference type="NCBIfam" id="TIGR03061">
    <property type="entry name" value="pip_yhgE_Nterm"/>
    <property type="match status" value="1"/>
</dbReference>
<dbReference type="InterPro" id="IPR023908">
    <property type="entry name" value="xxxLxxG_rpt"/>
</dbReference>
<dbReference type="InterPro" id="IPR017500">
    <property type="entry name" value="Phage_infect_YhgE_N"/>
</dbReference>
<keyword evidence="5" id="KW-0175">Coiled coil</keyword>
<dbReference type="InterPro" id="IPR051328">
    <property type="entry name" value="T7SS_ABC-Transporter"/>
</dbReference>
<dbReference type="InterPro" id="IPR017501">
    <property type="entry name" value="Phage_infect_YhgE_C"/>
</dbReference>
<dbReference type="Pfam" id="PF12698">
    <property type="entry name" value="ABC2_membrane_3"/>
    <property type="match status" value="1"/>
</dbReference>
<evidence type="ECO:0000256" key="6">
    <source>
        <dbReference type="SAM" id="Phobius"/>
    </source>
</evidence>
<keyword evidence="9" id="KW-1185">Reference proteome</keyword>
<comment type="subcellular location">
    <subcellularLocation>
        <location evidence="1">Membrane</location>
        <topology evidence="1">Multi-pass membrane protein</topology>
    </subcellularLocation>
</comment>
<evidence type="ECO:0000256" key="1">
    <source>
        <dbReference type="ARBA" id="ARBA00004141"/>
    </source>
</evidence>
<feature type="transmembrane region" description="Helical" evidence="6">
    <location>
        <begin position="595"/>
        <end position="617"/>
    </location>
</feature>
<reference evidence="9" key="1">
    <citation type="journal article" date="2019" name="Int. J. Syst. Evol. Microbiol.">
        <title>The Global Catalogue of Microorganisms (GCM) 10K type strain sequencing project: providing services to taxonomists for standard genome sequencing and annotation.</title>
        <authorList>
            <consortium name="The Broad Institute Genomics Platform"/>
            <consortium name="The Broad Institute Genome Sequencing Center for Infectious Disease"/>
            <person name="Wu L."/>
            <person name="Ma J."/>
        </authorList>
    </citation>
    <scope>NUCLEOTIDE SEQUENCE [LARGE SCALE GENOMIC DNA]</scope>
    <source>
        <strain evidence="9">JCM 6833</strain>
    </source>
</reference>
<feature type="transmembrane region" description="Helical" evidence="6">
    <location>
        <begin position="651"/>
        <end position="674"/>
    </location>
</feature>
<protein>
    <submittedName>
        <fullName evidence="8">YhgE/Pip domain-containing protein</fullName>
    </submittedName>
</protein>